<dbReference type="PANTHER" id="PTHR43756">
    <property type="entry name" value="CHOLINE MONOOXYGENASE, CHLOROPLASTIC"/>
    <property type="match status" value="1"/>
</dbReference>
<dbReference type="PANTHER" id="PTHR43756:SF1">
    <property type="entry name" value="3-PHENYLPROPIONATE_CINNAMIC ACID DIOXYGENASE SUBUNIT ALPHA"/>
    <property type="match status" value="1"/>
</dbReference>
<name>A0A4Z1C489_9ACTN</name>
<evidence type="ECO:0000313" key="10">
    <source>
        <dbReference type="EMBL" id="TGN65104.1"/>
    </source>
</evidence>
<dbReference type="GO" id="GO:0005506">
    <property type="term" value="F:iron ion binding"/>
    <property type="evidence" value="ECO:0007669"/>
    <property type="project" value="InterPro"/>
</dbReference>
<dbReference type="GO" id="GO:0051537">
    <property type="term" value="F:2 iron, 2 sulfur cluster binding"/>
    <property type="evidence" value="ECO:0007669"/>
    <property type="project" value="UniProtKB-KW"/>
</dbReference>
<evidence type="ECO:0000256" key="2">
    <source>
        <dbReference type="ARBA" id="ARBA00022714"/>
    </source>
</evidence>
<dbReference type="Proteomes" id="UP000297496">
    <property type="component" value="Unassembled WGS sequence"/>
</dbReference>
<evidence type="ECO:0000256" key="4">
    <source>
        <dbReference type="ARBA" id="ARBA00022964"/>
    </source>
</evidence>
<reference evidence="10 11" key="1">
    <citation type="submission" date="2019-04" db="EMBL/GenBank/DDBJ databases">
        <title>Three New Species of Nocardioides, Nocardioides euryhalodurans sp. nov., Nocardioides seonyuensis sp. nov. and Nocardioides eburneoflavus sp. nov. Isolated from Soil.</title>
        <authorList>
            <person name="Roh S.G."/>
            <person name="Lee C."/>
            <person name="Kim M.-K."/>
            <person name="Kim S.B."/>
        </authorList>
    </citation>
    <scope>NUCLEOTIDE SEQUENCE [LARGE SCALE GENOMIC DNA]</scope>
    <source>
        <strain evidence="10 11">MMS17-SY213</strain>
    </source>
</reference>
<dbReference type="RefSeq" id="WP_135839607.1">
    <property type="nucleotide sequence ID" value="NZ_SRRO01000001.1"/>
</dbReference>
<evidence type="ECO:0000256" key="1">
    <source>
        <dbReference type="ARBA" id="ARBA00008751"/>
    </source>
</evidence>
<evidence type="ECO:0000256" key="6">
    <source>
        <dbReference type="ARBA" id="ARBA00023004"/>
    </source>
</evidence>
<sequence>MTVTTPSTSAHDSVAATLERVEQALDNDRLPVEIFNDEAVFKAEMDQIFGTCWVFLAHESEIPKAGDFVQRRIGVDPVIVTRDGKGEVNVLSNYCRHRGTQVCQTDAGNSRFFKCPYHGWTYSNDGDLVGTPNKHGAYAENLDPKEWGLYRAPRVDSRFGFIFASLAAEGPTLDEYLGGAGWMLQMMVGLHPDGMRVAGPPERYKLKANWKTGSENFAGDTYHVGTLHYSNEEIGIAPDLKSNVEVTRSYDFGNGHYTIGFPFVELAGPFAAFWGYDPETAAKFDLSGLDETQRHMVENEPPIVGTIFPNLSFLRSPVPVRIGEMEMAVVTTFRQWQPVGPGEMELWNWQFVWTFQDEQQALDAYVAGQFTFGSAGTFEVDDTVAWEGAPKAAKSPWMRRQEMEFSFGQAHMSPVNREADPTYKGPGIKRPTGFGEHNQISFYRHWVNTLRHGTQATSVQEG</sequence>
<dbReference type="GO" id="GO:0016705">
    <property type="term" value="F:oxidoreductase activity, acting on paired donors, with incorporation or reduction of molecular oxygen"/>
    <property type="evidence" value="ECO:0007669"/>
    <property type="project" value="UniProtKB-ARBA"/>
</dbReference>
<evidence type="ECO:0000256" key="8">
    <source>
        <dbReference type="ARBA" id="ARBA00023027"/>
    </source>
</evidence>
<keyword evidence="4 10" id="KW-0223">Dioxygenase</keyword>
<evidence type="ECO:0000256" key="5">
    <source>
        <dbReference type="ARBA" id="ARBA00023002"/>
    </source>
</evidence>
<evidence type="ECO:0000313" key="11">
    <source>
        <dbReference type="Proteomes" id="UP000297496"/>
    </source>
</evidence>
<feature type="domain" description="Rieske" evidence="9">
    <location>
        <begin position="53"/>
        <end position="164"/>
    </location>
</feature>
<comment type="caution">
    <text evidence="10">The sequence shown here is derived from an EMBL/GenBank/DDBJ whole genome shotgun (WGS) entry which is preliminary data.</text>
</comment>
<dbReference type="PRINTS" id="PR00090">
    <property type="entry name" value="RNGDIOXGNASE"/>
</dbReference>
<accession>A0A4Z1C489</accession>
<dbReference type="InterPro" id="IPR036922">
    <property type="entry name" value="Rieske_2Fe-2S_sf"/>
</dbReference>
<dbReference type="InterPro" id="IPR015881">
    <property type="entry name" value="ARHD_Rieske_2Fe_2S"/>
</dbReference>
<dbReference type="InterPro" id="IPR017941">
    <property type="entry name" value="Rieske_2Fe-2S"/>
</dbReference>
<evidence type="ECO:0000256" key="7">
    <source>
        <dbReference type="ARBA" id="ARBA00023014"/>
    </source>
</evidence>
<keyword evidence="7" id="KW-0411">Iron-sulfur</keyword>
<dbReference type="AlphaFoldDB" id="A0A4Z1C489"/>
<dbReference type="GO" id="GO:0051213">
    <property type="term" value="F:dioxygenase activity"/>
    <property type="evidence" value="ECO:0007669"/>
    <property type="project" value="UniProtKB-KW"/>
</dbReference>
<dbReference type="PROSITE" id="PS51296">
    <property type="entry name" value="RIESKE"/>
    <property type="match status" value="1"/>
</dbReference>
<dbReference type="InterPro" id="IPR001663">
    <property type="entry name" value="Rng_hydr_dOase-A"/>
</dbReference>
<keyword evidence="8" id="KW-0520">NAD</keyword>
<keyword evidence="3" id="KW-0479">Metal-binding</keyword>
<keyword evidence="5" id="KW-0560">Oxidoreductase</keyword>
<organism evidence="10 11">
    <name type="scientific">Nocardioides eburneiflavus</name>
    <dbReference type="NCBI Taxonomy" id="2518372"/>
    <lineage>
        <taxon>Bacteria</taxon>
        <taxon>Bacillati</taxon>
        <taxon>Actinomycetota</taxon>
        <taxon>Actinomycetes</taxon>
        <taxon>Propionibacteriales</taxon>
        <taxon>Nocardioidaceae</taxon>
        <taxon>Nocardioides</taxon>
    </lineage>
</organism>
<proteinExistence type="inferred from homology"/>
<dbReference type="SUPFAM" id="SSF50022">
    <property type="entry name" value="ISP domain"/>
    <property type="match status" value="1"/>
</dbReference>
<dbReference type="OrthoDB" id="5243643at2"/>
<keyword evidence="11" id="KW-1185">Reference proteome</keyword>
<comment type="similarity">
    <text evidence="1">Belongs to the bacterial ring-hydroxylating dioxygenase alpha subunit family.</text>
</comment>
<gene>
    <name evidence="10" type="ORF">EXE59_14880</name>
</gene>
<dbReference type="Pfam" id="PF00355">
    <property type="entry name" value="Rieske"/>
    <property type="match status" value="1"/>
</dbReference>
<evidence type="ECO:0000259" key="9">
    <source>
        <dbReference type="PROSITE" id="PS51296"/>
    </source>
</evidence>
<dbReference type="Pfam" id="PF00848">
    <property type="entry name" value="Ring_hydroxyl_A"/>
    <property type="match status" value="1"/>
</dbReference>
<keyword evidence="2" id="KW-0001">2Fe-2S</keyword>
<dbReference type="Gene3D" id="3.90.380.10">
    <property type="entry name" value="Naphthalene 1,2-dioxygenase Alpha Subunit, Chain A, domain 1"/>
    <property type="match status" value="1"/>
</dbReference>
<dbReference type="SUPFAM" id="SSF55961">
    <property type="entry name" value="Bet v1-like"/>
    <property type="match status" value="1"/>
</dbReference>
<dbReference type="EMBL" id="SRRO01000001">
    <property type="protein sequence ID" value="TGN65104.1"/>
    <property type="molecule type" value="Genomic_DNA"/>
</dbReference>
<dbReference type="Gene3D" id="2.102.10.10">
    <property type="entry name" value="Rieske [2Fe-2S] iron-sulphur domain"/>
    <property type="match status" value="1"/>
</dbReference>
<dbReference type="GO" id="GO:0004497">
    <property type="term" value="F:monooxygenase activity"/>
    <property type="evidence" value="ECO:0007669"/>
    <property type="project" value="UniProtKB-ARBA"/>
</dbReference>
<dbReference type="PROSITE" id="PS00570">
    <property type="entry name" value="RING_HYDROXYL_ALPHA"/>
    <property type="match status" value="1"/>
</dbReference>
<dbReference type="InterPro" id="IPR015879">
    <property type="entry name" value="Ring_hydroxy_dOase_asu_C_dom"/>
</dbReference>
<evidence type="ECO:0000256" key="3">
    <source>
        <dbReference type="ARBA" id="ARBA00022723"/>
    </source>
</evidence>
<protein>
    <submittedName>
        <fullName evidence="10">Aromatic ring-hydroxylating dioxygenase subunit alpha</fullName>
    </submittedName>
</protein>
<keyword evidence="6" id="KW-0408">Iron</keyword>